<dbReference type="AlphaFoldDB" id="A0A2K8UFL6"/>
<sequence length="139" mass="15714">MKTTISNLEEAFMFASAGADLDAGAYLDRETGEFRIVGEGFDEPEGAADAFAGSDRYIRVPNKYDLDLGKALVFDFVADQLPDAADEVRDIFRRRGAYARFKGFLDARDQLDAWYDYEHRKTLEALRDWAEGRGIELVD</sequence>
<dbReference type="KEGG" id="tsy:THSYN_27695"/>
<dbReference type="Proteomes" id="UP000232638">
    <property type="component" value="Chromosome"/>
</dbReference>
<proteinExistence type="predicted"/>
<evidence type="ECO:0000313" key="2">
    <source>
        <dbReference type="Proteomes" id="UP000232638"/>
    </source>
</evidence>
<accession>A0A2K8UFL6</accession>
<dbReference type="EMBL" id="CP020370">
    <property type="protein sequence ID" value="AUB84346.1"/>
    <property type="molecule type" value="Genomic_DNA"/>
</dbReference>
<keyword evidence="2" id="KW-1185">Reference proteome</keyword>
<protein>
    <submittedName>
        <fullName evidence="1">Uncharacterized protein</fullName>
    </submittedName>
</protein>
<reference evidence="1 2" key="1">
    <citation type="submission" date="2017-03" db="EMBL/GenBank/DDBJ databases">
        <title>Complete genome sequence of Candidatus 'Thiodictyon syntrophicum' sp. nov. strain Cad16T, a photolithoautotroph purple sulfur bacterium isolated from an alpine meromictic lake.</title>
        <authorList>
            <person name="Luedin S.M."/>
            <person name="Pothier J.F."/>
            <person name="Danza F."/>
            <person name="Storelli N."/>
            <person name="Wittwer M."/>
            <person name="Tonolla M."/>
        </authorList>
    </citation>
    <scope>NUCLEOTIDE SEQUENCE [LARGE SCALE GENOMIC DNA]</scope>
    <source>
        <strain evidence="1 2">Cad16T</strain>
    </source>
</reference>
<dbReference type="Pfam" id="PF03682">
    <property type="entry name" value="UPF0158"/>
    <property type="match status" value="1"/>
</dbReference>
<organism evidence="1 2">
    <name type="scientific">Candidatus Thiodictyon syntrophicum</name>
    <dbReference type="NCBI Taxonomy" id="1166950"/>
    <lineage>
        <taxon>Bacteria</taxon>
        <taxon>Pseudomonadati</taxon>
        <taxon>Pseudomonadota</taxon>
        <taxon>Gammaproteobacteria</taxon>
        <taxon>Chromatiales</taxon>
        <taxon>Chromatiaceae</taxon>
        <taxon>Thiodictyon</taxon>
    </lineage>
</organism>
<dbReference type="OrthoDB" id="598113at2"/>
<evidence type="ECO:0000313" key="1">
    <source>
        <dbReference type="EMBL" id="AUB84346.1"/>
    </source>
</evidence>
<dbReference type="RefSeq" id="WP_100922002.1">
    <property type="nucleotide sequence ID" value="NZ_CP020370.1"/>
</dbReference>
<dbReference type="InterPro" id="IPR005361">
    <property type="entry name" value="UPF0158"/>
</dbReference>
<gene>
    <name evidence="1" type="ORF">THSYN_27695</name>
</gene>
<name>A0A2K8UFL6_9GAMM</name>